<dbReference type="RefSeq" id="WP_251834249.1">
    <property type="nucleotide sequence ID" value="NZ_JACSPS010000005.1"/>
</dbReference>
<reference evidence="1 2" key="1">
    <citation type="submission" date="2020-08" db="EMBL/GenBank/DDBJ databases">
        <title>A Genomic Blueprint of the Chicken Gut Microbiome.</title>
        <authorList>
            <person name="Gilroy R."/>
            <person name="Ravi A."/>
            <person name="Getino M."/>
            <person name="Pursley I."/>
            <person name="Horton D.L."/>
            <person name="Alikhan N.-F."/>
            <person name="Baker D."/>
            <person name="Gharbi K."/>
            <person name="Hall N."/>
            <person name="Watson M."/>
            <person name="Adriaenssens E.M."/>
            <person name="Foster-Nyarko E."/>
            <person name="Jarju S."/>
            <person name="Secka A."/>
            <person name="Antonio M."/>
            <person name="Oren A."/>
            <person name="Chaudhuri R."/>
            <person name="La Ragione R.M."/>
            <person name="Hildebrand F."/>
            <person name="Pallen M.J."/>
        </authorList>
    </citation>
    <scope>NUCLEOTIDE SEQUENCE [LARGE SCALE GENOMIC DNA]</scope>
    <source>
        <strain evidence="1 2">Sa1CVA4</strain>
    </source>
</reference>
<comment type="caution">
    <text evidence="1">The sequence shown here is derived from an EMBL/GenBank/DDBJ whole genome shotgun (WGS) entry which is preliminary data.</text>
</comment>
<dbReference type="InterPro" id="IPR043766">
    <property type="entry name" value="BfmA-like"/>
</dbReference>
<accession>A0ABR8WQ34</accession>
<protein>
    <recommendedName>
        <fullName evidence="3">Mobilization protein</fullName>
    </recommendedName>
</protein>
<sequence length="465" mass="53999">MHISFTRHDPDISQSCKAVTEYLDKENTSREREYEEFMEDIENQALSDFDKQIELQNLFFSQDDNEQEVFLNQNSATDLIDANVSSRAKERESKFFILNISPSKDELQQLNEIVGAELKAAGIGEKETQLLSQSESGAKQLEIMRNDLMHQCLREYTKDVMRDYAQNFNRKVYNNPGNLPTQKEEKQINSETRKELAEMKIDRKDPGYAQKYQEIREQKAAELGRDLSVRKMTEKDLVWIAKVEEKRTYKGNDKWVIENRKAQREIKKLEAEDKPDREKIALLKAQLHTDRTTGEIVREGLKKGGQQYHVHVVVSRYDNCPNARYKGSISPLAHHRNSRMAGKIAQVGFDRDSFFKKIEQSFDERFKYERRDSYEKFNEQKKLRTGKNTRTRHATKAVSVLSKPVRDELYKASGAEELQKLDVRNAVSRELGFRVPLSIPKTPLQLATQTVRSAIAKITDTSKGY</sequence>
<dbReference type="Pfam" id="PF18976">
    <property type="entry name" value="DUF5712"/>
    <property type="match status" value="2"/>
</dbReference>
<keyword evidence="2" id="KW-1185">Reference proteome</keyword>
<evidence type="ECO:0000313" key="1">
    <source>
        <dbReference type="EMBL" id="MBD8019053.1"/>
    </source>
</evidence>
<gene>
    <name evidence="1" type="ORF">H9628_11280</name>
</gene>
<evidence type="ECO:0008006" key="3">
    <source>
        <dbReference type="Google" id="ProtNLM"/>
    </source>
</evidence>
<proteinExistence type="predicted"/>
<evidence type="ECO:0000313" key="2">
    <source>
        <dbReference type="Proteomes" id="UP000626242"/>
    </source>
</evidence>
<name>A0ABR8WQ34_9FLAO</name>
<dbReference type="Proteomes" id="UP000626242">
    <property type="component" value="Unassembled WGS sequence"/>
</dbReference>
<organism evidence="1 2">
    <name type="scientific">Kaistella pullorum</name>
    <dbReference type="NCBI Taxonomy" id="2763074"/>
    <lineage>
        <taxon>Bacteria</taxon>
        <taxon>Pseudomonadati</taxon>
        <taxon>Bacteroidota</taxon>
        <taxon>Flavobacteriia</taxon>
        <taxon>Flavobacteriales</taxon>
        <taxon>Weeksellaceae</taxon>
        <taxon>Chryseobacterium group</taxon>
        <taxon>Kaistella</taxon>
    </lineage>
</organism>
<dbReference type="EMBL" id="JACSPS010000005">
    <property type="protein sequence ID" value="MBD8019053.1"/>
    <property type="molecule type" value="Genomic_DNA"/>
</dbReference>